<dbReference type="OrthoDB" id="4743790at2"/>
<protein>
    <submittedName>
        <fullName evidence="1">DUF4406 domain-containing protein</fullName>
    </submittedName>
</protein>
<accession>A0A9Q4B3E3</accession>
<evidence type="ECO:0000313" key="2">
    <source>
        <dbReference type="Proteomes" id="UP001057753"/>
    </source>
</evidence>
<comment type="caution">
    <text evidence="1">The sequence shown here is derived from an EMBL/GenBank/DDBJ whole genome shotgun (WGS) entry which is preliminary data.</text>
</comment>
<name>A0A9Q4B3E3_SALAG</name>
<dbReference type="Gene3D" id="3.40.50.450">
    <property type="match status" value="1"/>
</dbReference>
<dbReference type="SUPFAM" id="SSF52309">
    <property type="entry name" value="N-(deoxy)ribosyltransferase-like"/>
    <property type="match status" value="1"/>
</dbReference>
<reference evidence="1" key="1">
    <citation type="submission" date="2020-06" db="EMBL/GenBank/DDBJ databases">
        <title>Insight into the genomes of haloalkaliphilic bacilli from Kenyan soda lakes.</title>
        <authorList>
            <person name="Mwirichia R."/>
            <person name="Villamizar G.C."/>
            <person name="Poehlein A."/>
            <person name="Mugweru J."/>
            <person name="Kipnyargis A."/>
            <person name="Kiplimo D."/>
            <person name="Orwa P."/>
            <person name="Daniel R."/>
        </authorList>
    </citation>
    <scope>NUCLEOTIDE SEQUENCE</scope>
    <source>
        <strain evidence="1">B1096_S55</strain>
    </source>
</reference>
<proteinExistence type="predicted"/>
<sequence length="157" mass="18160">MGKKIFLAAPFKSLVDKETSILETNMKKRLIDLINYLEDLGYEVHNAHKRELWGKEFMTPEQCTKIDYDEIESCDIFIAFPGLPASPGTHIEIGWASAFNKKMILLLFEDLENYAYLVRGLHTVSDVNYIVYSEEDSYMDRLDALIKEIENNEVQSL</sequence>
<organism evidence="1 2">
    <name type="scientific">Salipaludibacillus agaradhaerens</name>
    <name type="common">Bacillus agaradhaerens</name>
    <dbReference type="NCBI Taxonomy" id="76935"/>
    <lineage>
        <taxon>Bacteria</taxon>
        <taxon>Bacillati</taxon>
        <taxon>Bacillota</taxon>
        <taxon>Bacilli</taxon>
        <taxon>Bacillales</taxon>
        <taxon>Bacillaceae</taxon>
    </lineage>
</organism>
<dbReference type="Proteomes" id="UP001057753">
    <property type="component" value="Unassembled WGS sequence"/>
</dbReference>
<dbReference type="EMBL" id="JABXYM010000001">
    <property type="protein sequence ID" value="MCR6097272.1"/>
    <property type="molecule type" value="Genomic_DNA"/>
</dbReference>
<gene>
    <name evidence="1" type="ORF">HXA33_12025</name>
</gene>
<dbReference type="RefSeq" id="WP_078577528.1">
    <property type="nucleotide sequence ID" value="NZ_JABXYM010000001.1"/>
</dbReference>
<keyword evidence="2" id="KW-1185">Reference proteome</keyword>
<dbReference type="AlphaFoldDB" id="A0A9Q4B3E3"/>
<evidence type="ECO:0000313" key="1">
    <source>
        <dbReference type="EMBL" id="MCR6097272.1"/>
    </source>
</evidence>